<keyword evidence="10" id="KW-1185">Reference proteome</keyword>
<dbReference type="OrthoDB" id="6335450at2759"/>
<proteinExistence type="predicted"/>
<dbReference type="EMBL" id="CAJPEX010000787">
    <property type="protein sequence ID" value="CAG0917209.1"/>
    <property type="molecule type" value="Genomic_DNA"/>
</dbReference>
<keyword evidence="5" id="KW-1015">Disulfide bond</keyword>
<dbReference type="Pfam" id="PF05090">
    <property type="entry name" value="HTTM"/>
    <property type="match status" value="1"/>
</dbReference>
<evidence type="ECO:0000256" key="5">
    <source>
        <dbReference type="ARBA" id="ARBA00023157"/>
    </source>
</evidence>
<keyword evidence="2 7" id="KW-0812">Transmembrane</keyword>
<evidence type="ECO:0000256" key="7">
    <source>
        <dbReference type="SAM" id="Phobius"/>
    </source>
</evidence>
<dbReference type="InterPro" id="IPR007782">
    <property type="entry name" value="VKG_COase"/>
</dbReference>
<dbReference type="GO" id="GO:0019842">
    <property type="term" value="F:vitamin binding"/>
    <property type="evidence" value="ECO:0007669"/>
    <property type="project" value="TreeGrafter"/>
</dbReference>
<feature type="transmembrane region" description="Helical" evidence="7">
    <location>
        <begin position="16"/>
        <end position="35"/>
    </location>
</feature>
<dbReference type="GO" id="GO:0008488">
    <property type="term" value="F:gamma-glutamyl carboxylase activity"/>
    <property type="evidence" value="ECO:0007669"/>
    <property type="project" value="InterPro"/>
</dbReference>
<keyword evidence="3 7" id="KW-1133">Transmembrane helix</keyword>
<dbReference type="AlphaFoldDB" id="A0A7R9GC84"/>
<evidence type="ECO:0000259" key="8">
    <source>
        <dbReference type="SMART" id="SM00752"/>
    </source>
</evidence>
<accession>A0A7R9GC84</accession>
<reference evidence="9" key="1">
    <citation type="submission" date="2020-11" db="EMBL/GenBank/DDBJ databases">
        <authorList>
            <person name="Tran Van P."/>
        </authorList>
    </citation>
    <scope>NUCLEOTIDE SEQUENCE</scope>
</reference>
<dbReference type="PANTHER" id="PTHR12639">
    <property type="entry name" value="VITAMIN K-DEPENDENT GAMMA-CARBOXYLASE"/>
    <property type="match status" value="1"/>
</dbReference>
<keyword evidence="4 7" id="KW-0472">Membrane</keyword>
<dbReference type="InterPro" id="IPR053934">
    <property type="entry name" value="HTTM_dom"/>
</dbReference>
<dbReference type="EMBL" id="OA882824">
    <property type="protein sequence ID" value="CAD7277057.1"/>
    <property type="molecule type" value="Genomic_DNA"/>
</dbReference>
<protein>
    <recommendedName>
        <fullName evidence="8">HTTM-like domain-containing protein</fullName>
    </recommendedName>
</protein>
<evidence type="ECO:0000256" key="2">
    <source>
        <dbReference type="ARBA" id="ARBA00022692"/>
    </source>
</evidence>
<evidence type="ECO:0000256" key="3">
    <source>
        <dbReference type="ARBA" id="ARBA00022989"/>
    </source>
</evidence>
<dbReference type="GO" id="GO:0012505">
    <property type="term" value="C:endomembrane system"/>
    <property type="evidence" value="ECO:0007669"/>
    <property type="project" value="UniProtKB-SubCell"/>
</dbReference>
<evidence type="ECO:0000256" key="1">
    <source>
        <dbReference type="ARBA" id="ARBA00004127"/>
    </source>
</evidence>
<evidence type="ECO:0000313" key="9">
    <source>
        <dbReference type="EMBL" id="CAD7277057.1"/>
    </source>
</evidence>
<sequence>MECLGLKNFWEPTGPHGLAFFRIIFGLLMTCDLFYTRGFATVDDDWGENICNFPLLETLPQVPAVFIVMIYTLALTGSLGLLLGLNIKVSGSLFTLSYAFLHILDKSQWNNHFYLYIILASMLTISDCDSAWSLNGTKKEVETWQYLMFQYQALITYLIAGLKKLASDDWVQGYSAQRMELPGLSIARPVQRMYNPSIDLNHEGKQSWDPFMESLQLLLPVISHHHRFQHSPSLSSTEFMLFGDFKDMESTYLLHTSIQSAKLTIIQGHIKAQRVNRKGSTEFNLQIGTNHTTMHMGQQTFIQVTSPTAIFGITTYKSPPPEQTDSQDQVSGWAKLWENYLSAMDLLARAVDHIFYGLNFEGDIEKIRKIVFKRHFFELH</sequence>
<dbReference type="InterPro" id="IPR011020">
    <property type="entry name" value="HTTM-like"/>
</dbReference>
<evidence type="ECO:0000256" key="6">
    <source>
        <dbReference type="ARBA" id="ARBA00023239"/>
    </source>
</evidence>
<dbReference type="SMART" id="SM00752">
    <property type="entry name" value="HTTM"/>
    <property type="match status" value="1"/>
</dbReference>
<comment type="subcellular location">
    <subcellularLocation>
        <location evidence="1">Endomembrane system</location>
        <topology evidence="1">Multi-pass membrane protein</topology>
    </subcellularLocation>
</comment>
<evidence type="ECO:0000256" key="4">
    <source>
        <dbReference type="ARBA" id="ARBA00023136"/>
    </source>
</evidence>
<dbReference type="PANTHER" id="PTHR12639:SF6">
    <property type="entry name" value="VITAMIN K-DEPENDENT GAMMA-CARBOXYLASE"/>
    <property type="match status" value="1"/>
</dbReference>
<keyword evidence="6" id="KW-0456">Lyase</keyword>
<name>A0A7R9GC84_9CRUS</name>
<feature type="transmembrane region" description="Helical" evidence="7">
    <location>
        <begin position="55"/>
        <end position="74"/>
    </location>
</feature>
<feature type="domain" description="HTTM-like" evidence="8">
    <location>
        <begin position="10"/>
        <end position="239"/>
    </location>
</feature>
<organism evidence="9">
    <name type="scientific">Notodromas monacha</name>
    <dbReference type="NCBI Taxonomy" id="399045"/>
    <lineage>
        <taxon>Eukaryota</taxon>
        <taxon>Metazoa</taxon>
        <taxon>Ecdysozoa</taxon>
        <taxon>Arthropoda</taxon>
        <taxon>Crustacea</taxon>
        <taxon>Oligostraca</taxon>
        <taxon>Ostracoda</taxon>
        <taxon>Podocopa</taxon>
        <taxon>Podocopida</taxon>
        <taxon>Cypridocopina</taxon>
        <taxon>Cypridoidea</taxon>
        <taxon>Cyprididae</taxon>
        <taxon>Notodromas</taxon>
    </lineage>
</organism>
<gene>
    <name evidence="9" type="ORF">NMOB1V02_LOCUS4799</name>
</gene>
<dbReference type="Proteomes" id="UP000678499">
    <property type="component" value="Unassembled WGS sequence"/>
</dbReference>
<evidence type="ECO:0000313" key="10">
    <source>
        <dbReference type="Proteomes" id="UP000678499"/>
    </source>
</evidence>